<evidence type="ECO:0000256" key="5">
    <source>
        <dbReference type="SAM" id="MobiDB-lite"/>
    </source>
</evidence>
<feature type="compositionally biased region" description="Low complexity" evidence="5">
    <location>
        <begin position="167"/>
        <end position="177"/>
    </location>
</feature>
<evidence type="ECO:0000256" key="3">
    <source>
        <dbReference type="ARBA" id="ARBA00022729"/>
    </source>
</evidence>
<proteinExistence type="predicted"/>
<dbReference type="EMBL" id="QEAP01000241">
    <property type="protein sequence ID" value="TPX71667.1"/>
    <property type="molecule type" value="Genomic_DNA"/>
</dbReference>
<keyword evidence="2" id="KW-0964">Secreted</keyword>
<evidence type="ECO:0000256" key="6">
    <source>
        <dbReference type="SAM" id="Phobius"/>
    </source>
</evidence>
<evidence type="ECO:0000256" key="7">
    <source>
        <dbReference type="SAM" id="SignalP"/>
    </source>
</evidence>
<keyword evidence="4" id="KW-1015">Disulfide bond</keyword>
<dbReference type="Proteomes" id="UP000320333">
    <property type="component" value="Unassembled WGS sequence"/>
</dbReference>
<organism evidence="9 10">
    <name type="scientific">Chytriomyces confervae</name>
    <dbReference type="NCBI Taxonomy" id="246404"/>
    <lineage>
        <taxon>Eukaryota</taxon>
        <taxon>Fungi</taxon>
        <taxon>Fungi incertae sedis</taxon>
        <taxon>Chytridiomycota</taxon>
        <taxon>Chytridiomycota incertae sedis</taxon>
        <taxon>Chytridiomycetes</taxon>
        <taxon>Chytridiales</taxon>
        <taxon>Chytriomycetaceae</taxon>
        <taxon>Chytriomyces</taxon>
    </lineage>
</organism>
<keyword evidence="3 7" id="KW-0732">Signal</keyword>
<sequence length="332" mass="33967">MLLLPFTVMLFASGTLSGIIRCGLTWEEANDRCGFECEIDGDCPGEQRCYADMLNKAVCDGKIPGSDLAISAANPSLTPRPSESGSSISPSQVPPVSVTVSVDPSRSDAPGSNTASSGVPASGVAPPAPTGSGTNSPSTSGGDSTNSGSSTTQSGTNASPTASPVGNNNNSSATNSTNGLPSLPECATKCFTSANLTGQPLATILKSFCSNETAAATSVYACIQQPCSSASDKNDVIRYINSLGSDCANQGLGPSNWTFAKPGGGNTATGVDNASSQQQQGLSGLWIGLISLFAVLGVVLLGTCIYLCCVRKRKDTEVIEEQRREHYNHVHV</sequence>
<dbReference type="GO" id="GO:0005576">
    <property type="term" value="C:extracellular region"/>
    <property type="evidence" value="ECO:0007669"/>
    <property type="project" value="UniProtKB-SubCell"/>
</dbReference>
<feature type="chain" id="PRO_5021248790" description="CFEM domain-containing protein" evidence="7">
    <location>
        <begin position="18"/>
        <end position="332"/>
    </location>
</feature>
<dbReference type="Pfam" id="PF05730">
    <property type="entry name" value="CFEM"/>
    <property type="match status" value="1"/>
</dbReference>
<feature type="transmembrane region" description="Helical" evidence="6">
    <location>
        <begin position="285"/>
        <end position="309"/>
    </location>
</feature>
<dbReference type="AlphaFoldDB" id="A0A507F7T2"/>
<gene>
    <name evidence="9" type="ORF">CcCBS67573_g06059</name>
</gene>
<protein>
    <recommendedName>
        <fullName evidence="8">CFEM domain-containing protein</fullName>
    </recommendedName>
</protein>
<evidence type="ECO:0000256" key="1">
    <source>
        <dbReference type="ARBA" id="ARBA00004613"/>
    </source>
</evidence>
<dbReference type="OrthoDB" id="2138439at2759"/>
<keyword evidence="6" id="KW-0472">Membrane</keyword>
<evidence type="ECO:0000313" key="9">
    <source>
        <dbReference type="EMBL" id="TPX71667.1"/>
    </source>
</evidence>
<feature type="compositionally biased region" description="Low complexity" evidence="5">
    <location>
        <begin position="114"/>
        <end position="159"/>
    </location>
</feature>
<keyword evidence="10" id="KW-1185">Reference proteome</keyword>
<evidence type="ECO:0000256" key="4">
    <source>
        <dbReference type="ARBA" id="ARBA00023157"/>
    </source>
</evidence>
<accession>A0A507F7T2</accession>
<keyword evidence="6" id="KW-0812">Transmembrane</keyword>
<comment type="subcellular location">
    <subcellularLocation>
        <location evidence="1">Secreted</location>
    </subcellularLocation>
</comment>
<evidence type="ECO:0000256" key="2">
    <source>
        <dbReference type="ARBA" id="ARBA00022525"/>
    </source>
</evidence>
<reference evidence="9 10" key="1">
    <citation type="journal article" date="2019" name="Sci. Rep.">
        <title>Comparative genomics of chytrid fungi reveal insights into the obligate biotrophic and pathogenic lifestyle of Synchytrium endobioticum.</title>
        <authorList>
            <person name="van de Vossenberg B.T.L.H."/>
            <person name="Warris S."/>
            <person name="Nguyen H.D.T."/>
            <person name="van Gent-Pelzer M.P.E."/>
            <person name="Joly D.L."/>
            <person name="van de Geest H.C."/>
            <person name="Bonants P.J.M."/>
            <person name="Smith D.S."/>
            <person name="Levesque C.A."/>
            <person name="van der Lee T.A.J."/>
        </authorList>
    </citation>
    <scope>NUCLEOTIDE SEQUENCE [LARGE SCALE GENOMIC DNA]</scope>
    <source>
        <strain evidence="9 10">CBS 675.73</strain>
    </source>
</reference>
<feature type="signal peptide" evidence="7">
    <location>
        <begin position="1"/>
        <end position="17"/>
    </location>
</feature>
<feature type="domain" description="CFEM" evidence="8">
    <location>
        <begin position="180"/>
        <end position="243"/>
    </location>
</feature>
<dbReference type="InterPro" id="IPR008427">
    <property type="entry name" value="Extracellular_membr_CFEM_dom"/>
</dbReference>
<comment type="caution">
    <text evidence="9">The sequence shown here is derived from an EMBL/GenBank/DDBJ whole genome shotgun (WGS) entry which is preliminary data.</text>
</comment>
<keyword evidence="6" id="KW-1133">Transmembrane helix</keyword>
<feature type="compositionally biased region" description="Low complexity" evidence="5">
    <location>
        <begin position="81"/>
        <end position="104"/>
    </location>
</feature>
<name>A0A507F7T2_9FUNG</name>
<evidence type="ECO:0000259" key="8">
    <source>
        <dbReference type="Pfam" id="PF05730"/>
    </source>
</evidence>
<feature type="region of interest" description="Disordered" evidence="5">
    <location>
        <begin position="72"/>
        <end position="177"/>
    </location>
</feature>
<evidence type="ECO:0000313" key="10">
    <source>
        <dbReference type="Proteomes" id="UP000320333"/>
    </source>
</evidence>